<feature type="compositionally biased region" description="Polar residues" evidence="1">
    <location>
        <begin position="693"/>
        <end position="713"/>
    </location>
</feature>
<feature type="chain" id="PRO_5044703058" evidence="3">
    <location>
        <begin position="22"/>
        <end position="813"/>
    </location>
</feature>
<dbReference type="AlphaFoldDB" id="A0A9W3BK76"/>
<dbReference type="RefSeq" id="XP_055899834.1">
    <property type="nucleotide sequence ID" value="XM_056043859.1"/>
</dbReference>
<evidence type="ECO:0000313" key="6">
    <source>
        <dbReference type="RefSeq" id="XP_055899830.1"/>
    </source>
</evidence>
<dbReference type="RefSeq" id="XP_055899832.1">
    <property type="nucleotide sequence ID" value="XM_056043857.1"/>
</dbReference>
<protein>
    <submittedName>
        <fullName evidence="6 7">Uncharacterized protein LOC129928660</fullName>
    </submittedName>
</protein>
<keyword evidence="2" id="KW-0812">Transmembrane</keyword>
<gene>
    <name evidence="6 7 8 9" type="primary">LOC129928660</name>
</gene>
<evidence type="ECO:0000313" key="7">
    <source>
        <dbReference type="RefSeq" id="XP_055899831.1"/>
    </source>
</evidence>
<dbReference type="InterPro" id="IPR013783">
    <property type="entry name" value="Ig-like_fold"/>
</dbReference>
<feature type="domain" description="Ig-like" evidence="4">
    <location>
        <begin position="247"/>
        <end position="338"/>
    </location>
</feature>
<feature type="signal peptide" evidence="3">
    <location>
        <begin position="1"/>
        <end position="21"/>
    </location>
</feature>
<dbReference type="RefSeq" id="XP_055899831.1">
    <property type="nucleotide sequence ID" value="XM_056043856.1"/>
</dbReference>
<feature type="region of interest" description="Disordered" evidence="1">
    <location>
        <begin position="677"/>
        <end position="725"/>
    </location>
</feature>
<dbReference type="InterPro" id="IPR036179">
    <property type="entry name" value="Ig-like_dom_sf"/>
</dbReference>
<dbReference type="SUPFAM" id="SSF48726">
    <property type="entry name" value="Immunoglobulin"/>
    <property type="match status" value="1"/>
</dbReference>
<dbReference type="GeneID" id="129928660"/>
<evidence type="ECO:0000313" key="9">
    <source>
        <dbReference type="RefSeq" id="XP_055899834.1"/>
    </source>
</evidence>
<evidence type="ECO:0000313" key="8">
    <source>
        <dbReference type="RefSeq" id="XP_055899832.1"/>
    </source>
</evidence>
<keyword evidence="2" id="KW-1133">Transmembrane helix</keyword>
<feature type="transmembrane region" description="Helical" evidence="2">
    <location>
        <begin position="468"/>
        <end position="489"/>
    </location>
</feature>
<evidence type="ECO:0000259" key="4">
    <source>
        <dbReference type="PROSITE" id="PS50835"/>
    </source>
</evidence>
<evidence type="ECO:0000256" key="3">
    <source>
        <dbReference type="SAM" id="SignalP"/>
    </source>
</evidence>
<organism evidence="5 9">
    <name type="scientific">Biomphalaria glabrata</name>
    <name type="common">Bloodfluke planorb</name>
    <name type="synonym">Freshwater snail</name>
    <dbReference type="NCBI Taxonomy" id="6526"/>
    <lineage>
        <taxon>Eukaryota</taxon>
        <taxon>Metazoa</taxon>
        <taxon>Spiralia</taxon>
        <taxon>Lophotrochozoa</taxon>
        <taxon>Mollusca</taxon>
        <taxon>Gastropoda</taxon>
        <taxon>Heterobranchia</taxon>
        <taxon>Euthyneura</taxon>
        <taxon>Panpulmonata</taxon>
        <taxon>Hygrophila</taxon>
        <taxon>Lymnaeoidea</taxon>
        <taxon>Planorbidae</taxon>
        <taxon>Biomphalaria</taxon>
    </lineage>
</organism>
<keyword evidence="3" id="KW-0732">Signal</keyword>
<dbReference type="InterPro" id="IPR007110">
    <property type="entry name" value="Ig-like_dom"/>
</dbReference>
<keyword evidence="5" id="KW-1185">Reference proteome</keyword>
<evidence type="ECO:0000313" key="5">
    <source>
        <dbReference type="Proteomes" id="UP001165740"/>
    </source>
</evidence>
<proteinExistence type="predicted"/>
<dbReference type="OrthoDB" id="10293242at2759"/>
<reference evidence="6 7" key="1">
    <citation type="submission" date="2025-04" db="UniProtKB">
        <authorList>
            <consortium name="RefSeq"/>
        </authorList>
    </citation>
    <scope>IDENTIFICATION</scope>
</reference>
<dbReference type="Gene3D" id="2.60.40.10">
    <property type="entry name" value="Immunoglobulins"/>
    <property type="match status" value="1"/>
</dbReference>
<accession>A0A9W3BK76</accession>
<keyword evidence="2" id="KW-0472">Membrane</keyword>
<evidence type="ECO:0000256" key="1">
    <source>
        <dbReference type="SAM" id="MobiDB-lite"/>
    </source>
</evidence>
<evidence type="ECO:0000256" key="2">
    <source>
        <dbReference type="SAM" id="Phobius"/>
    </source>
</evidence>
<name>A0A9W3BK76_BIOGL</name>
<dbReference type="RefSeq" id="XP_055899830.1">
    <property type="nucleotide sequence ID" value="XM_056043855.1"/>
</dbReference>
<sequence length="813" mass="91635">MKLVLFDNLILCWMLMTSSLGTVYKVCEHVAVEDEPYTVSCPITSKKGKFVWRIVPVSKQSNGIKKIPDIEECRPSRPGPECYGPYISRLNETHISLTLRNVTAVERDTILKCTNYVNIEPVIREICSCQLLVHAKPRTPILCRINQTNRSSFRLKCLARKLFPRMECKIHQETDSAETPIAPSDITYENQTFASSNADYINASCAAEFTHLKLGNYSVVVSVISSGQLGSSFTTEVHRQSFSLTSPRPYITLKSSCRERDKSTLILYLQCEAEHFSQIPEVMWFWNATQMQSTKKSNETDYREGTYQLFASHMFQHHPIDQGTEINCTVRSSAETLSATFIIPKYPSVPPEFINSTSAGELFLDEGKTEITCRIPGEALGFVKLNISCFVNGSKVTQHVSPGSVGSLKMKITHSLDLAICRCSAIHSVFCYTKVAEVTLRVQRNFTTDTPFEITSNSQSVEGIKYDVAYIALATSFIILLIFIIGIILHSLCKRLQDKDVFRRRNNDEDRHYANEDHIYSEPEENALTTRCNSHETEALVRENQGTCRGVTIDSHGYLKPHNPHSRLLLPDVISDSELILQECNLTRRASDTPESSGSWVTDTSEDISITCVNSVNQPESNHIQHLSIKPAPNDLLDLASVTSLSSRLSFSHNDNMMPKLAPKDFYITPISTSTPSLKTHISSDQKRIKPRPSSNQTQLTHCTNGSKSSKSLNYRKRKKPKLSSTCFTQRESELNFHSDSLKDLQNGQQHGDKCEQQYFNFLPKPHKSSSTSTNFPNESDYLELHPLKMRQLDSLSTQTNKLIFTLGDSTVQ</sequence>
<dbReference type="PROSITE" id="PS50835">
    <property type="entry name" value="IG_LIKE"/>
    <property type="match status" value="1"/>
</dbReference>
<dbReference type="Proteomes" id="UP001165740">
    <property type="component" value="Chromosome 10"/>
</dbReference>